<evidence type="ECO:0000259" key="2">
    <source>
        <dbReference type="Pfam" id="PF20153"/>
    </source>
</evidence>
<dbReference type="EMBL" id="KV425888">
    <property type="protein sequence ID" value="KZW02449.1"/>
    <property type="molecule type" value="Genomic_DNA"/>
</dbReference>
<evidence type="ECO:0000313" key="3">
    <source>
        <dbReference type="EMBL" id="KZW02449.1"/>
    </source>
</evidence>
<keyword evidence="1" id="KW-1133">Transmembrane helix</keyword>
<gene>
    <name evidence="3" type="ORF">EXIGLDRAFT_637456</name>
</gene>
<dbReference type="InParanoid" id="A0A165PP10"/>
<sequence length="170" mass="19243">MDCNADTARPDPDDHFFASYPVDKATTEFKRIYPPDAFGQELGSNARVWKVYKDESTVYDKAMLDAWNKTLDILLIFAGLFSAVATAFVIESYKLLQPDYGEYIAETLFKALSEYNSSVLLDARLALSAPSDFTPSPPSRWLNGLWFTSLVLSLVVAFLCILLKQWIEEY</sequence>
<feature type="transmembrane region" description="Helical" evidence="1">
    <location>
        <begin position="71"/>
        <end position="90"/>
    </location>
</feature>
<accession>A0A165PP10</accession>
<organism evidence="3 4">
    <name type="scientific">Exidia glandulosa HHB12029</name>
    <dbReference type="NCBI Taxonomy" id="1314781"/>
    <lineage>
        <taxon>Eukaryota</taxon>
        <taxon>Fungi</taxon>
        <taxon>Dikarya</taxon>
        <taxon>Basidiomycota</taxon>
        <taxon>Agaricomycotina</taxon>
        <taxon>Agaricomycetes</taxon>
        <taxon>Auriculariales</taxon>
        <taxon>Exidiaceae</taxon>
        <taxon>Exidia</taxon>
    </lineage>
</organism>
<evidence type="ECO:0000256" key="1">
    <source>
        <dbReference type="SAM" id="Phobius"/>
    </source>
</evidence>
<proteinExistence type="predicted"/>
<feature type="non-terminal residue" evidence="3">
    <location>
        <position position="170"/>
    </location>
</feature>
<dbReference type="InterPro" id="IPR045338">
    <property type="entry name" value="DUF6535"/>
</dbReference>
<evidence type="ECO:0000313" key="4">
    <source>
        <dbReference type="Proteomes" id="UP000077266"/>
    </source>
</evidence>
<protein>
    <recommendedName>
        <fullName evidence="2">DUF6535 domain-containing protein</fullName>
    </recommendedName>
</protein>
<feature type="domain" description="DUF6535" evidence="2">
    <location>
        <begin position="49"/>
        <end position="170"/>
    </location>
</feature>
<dbReference type="Pfam" id="PF20153">
    <property type="entry name" value="DUF6535"/>
    <property type="match status" value="1"/>
</dbReference>
<dbReference type="OrthoDB" id="3235960at2759"/>
<dbReference type="Proteomes" id="UP000077266">
    <property type="component" value="Unassembled WGS sequence"/>
</dbReference>
<keyword evidence="1" id="KW-0812">Transmembrane</keyword>
<name>A0A165PP10_EXIGL</name>
<reference evidence="3 4" key="1">
    <citation type="journal article" date="2016" name="Mol. Biol. Evol.">
        <title>Comparative Genomics of Early-Diverging Mushroom-Forming Fungi Provides Insights into the Origins of Lignocellulose Decay Capabilities.</title>
        <authorList>
            <person name="Nagy L.G."/>
            <person name="Riley R."/>
            <person name="Tritt A."/>
            <person name="Adam C."/>
            <person name="Daum C."/>
            <person name="Floudas D."/>
            <person name="Sun H."/>
            <person name="Yadav J.S."/>
            <person name="Pangilinan J."/>
            <person name="Larsson K.H."/>
            <person name="Matsuura K."/>
            <person name="Barry K."/>
            <person name="Labutti K."/>
            <person name="Kuo R."/>
            <person name="Ohm R.A."/>
            <person name="Bhattacharya S.S."/>
            <person name="Shirouzu T."/>
            <person name="Yoshinaga Y."/>
            <person name="Martin F.M."/>
            <person name="Grigoriev I.V."/>
            <person name="Hibbett D.S."/>
        </authorList>
    </citation>
    <scope>NUCLEOTIDE SEQUENCE [LARGE SCALE GENOMIC DNA]</scope>
    <source>
        <strain evidence="3 4">HHB12029</strain>
    </source>
</reference>
<keyword evidence="4" id="KW-1185">Reference proteome</keyword>
<dbReference type="AlphaFoldDB" id="A0A165PP10"/>
<feature type="transmembrane region" description="Helical" evidence="1">
    <location>
        <begin position="144"/>
        <end position="163"/>
    </location>
</feature>
<keyword evidence="1" id="KW-0472">Membrane</keyword>